<dbReference type="InterPro" id="IPR010111">
    <property type="entry name" value="Kynureninase"/>
</dbReference>
<keyword evidence="1 4" id="KW-0662">Pyridine nucleotide biosynthesis</keyword>
<comment type="catalytic activity">
    <reaction evidence="4 6">
        <text>L-kynurenine + H2O = anthranilate + L-alanine + H(+)</text>
        <dbReference type="Rhea" id="RHEA:16813"/>
        <dbReference type="ChEBI" id="CHEBI:15377"/>
        <dbReference type="ChEBI" id="CHEBI:15378"/>
        <dbReference type="ChEBI" id="CHEBI:16567"/>
        <dbReference type="ChEBI" id="CHEBI:57959"/>
        <dbReference type="ChEBI" id="CHEBI:57972"/>
        <dbReference type="EC" id="3.7.1.3"/>
    </reaction>
</comment>
<dbReference type="InterPro" id="IPR015424">
    <property type="entry name" value="PyrdxlP-dep_Trfase"/>
</dbReference>
<feature type="binding site" evidence="4">
    <location>
        <begin position="131"/>
        <end position="134"/>
    </location>
    <ligand>
        <name>pyridoxal 5'-phosphate</name>
        <dbReference type="ChEBI" id="CHEBI:597326"/>
    </ligand>
</feature>
<dbReference type="GO" id="GO:0030429">
    <property type="term" value="F:kynureninase activity"/>
    <property type="evidence" value="ECO:0007669"/>
    <property type="project" value="UniProtKB-UniRule"/>
</dbReference>
<feature type="binding site" evidence="4">
    <location>
        <position position="255"/>
    </location>
    <ligand>
        <name>pyridoxal 5'-phosphate</name>
        <dbReference type="ChEBI" id="CHEBI:597326"/>
    </ligand>
</feature>
<comment type="catalytic activity">
    <reaction evidence="6">
        <text>3-hydroxy-L-kynurenine + H2O = 3-hydroxyanthranilate + L-alanine + H(+)</text>
        <dbReference type="Rhea" id="RHEA:25143"/>
        <dbReference type="ChEBI" id="CHEBI:15377"/>
        <dbReference type="ChEBI" id="CHEBI:15378"/>
        <dbReference type="ChEBI" id="CHEBI:36559"/>
        <dbReference type="ChEBI" id="CHEBI:57972"/>
        <dbReference type="ChEBI" id="CHEBI:58125"/>
        <dbReference type="EC" id="3.7.1.3"/>
    </reaction>
</comment>
<evidence type="ECO:0000256" key="3">
    <source>
        <dbReference type="ARBA" id="ARBA00022898"/>
    </source>
</evidence>
<dbReference type="InterPro" id="IPR000192">
    <property type="entry name" value="Aminotrans_V_dom"/>
</dbReference>
<feature type="binding site" evidence="4">
    <location>
        <position position="203"/>
    </location>
    <ligand>
        <name>pyridoxal 5'-phosphate</name>
        <dbReference type="ChEBI" id="CHEBI:597326"/>
    </ligand>
</feature>
<dbReference type="NCBIfam" id="TIGR01814">
    <property type="entry name" value="kynureninase"/>
    <property type="match status" value="1"/>
</dbReference>
<keyword evidence="3 4" id="KW-0663">Pyridoxal phosphate</keyword>
<keyword evidence="9" id="KW-1185">Reference proteome</keyword>
<gene>
    <name evidence="4" type="primary">kynU</name>
    <name evidence="8" type="ordered locus">Rta_27920</name>
</gene>
<sequence length="448" mass="48164">MTAISLHDCRSRDAADPLRPLRDLFALPPGVIYLDGNSLGPLPRATAARVARAVEQEWGQGLIRSWNDAGWFEMPGRVGDRIAAWIGAGAGEVVATDTTSINLYKVLSAALQIAAQDAPGRRVVLSERSNFPTDLYIAQALCRQQGCTLRLVEAQELPAALDGEVAVLMLTHVNYRSGAMHDMAALTRAAHEAGALAVWDLAHSAGAVPVHLHDAQADFAIGCGYKYFNGGPGAPAFVWVHPRHAERFWQPLAGWWGHDAPFAFTPEYVPAPGIGRYLCGTQPVLAMVALACGLDTLEASLPHGGMRALRAKSLALTDLFIALVEQRCGDAGLRLVTPRDHAQRGSQVCLSYQGPHARHCVSSLPPEGAVPALGQPGDGHAEGAYAMVQALIARGVVGDYRAPDILRFGFTPLYLGFEDVWKAVEQLGQVLDSGEWRRPEFGRRQAVT</sequence>
<feature type="binding site" evidence="4">
    <location>
        <position position="100"/>
    </location>
    <ligand>
        <name>pyridoxal 5'-phosphate</name>
        <dbReference type="ChEBI" id="CHEBI:597326"/>
    </ligand>
</feature>
<proteinExistence type="inferred from homology"/>
<reference evidence="8 9" key="2">
    <citation type="journal article" date="2011" name="PLoS ONE">
        <title>The Cyst-Dividing Bacterium Ramlibacter tataouinensis TTB310 Genome Reveals a Well-Stocked Toolbox for Adaptation to a Desert Environment.</title>
        <authorList>
            <person name="De Luca G."/>
            <person name="Barakat M."/>
            <person name="Ortet P."/>
            <person name="Fochesato S."/>
            <person name="Jourlin-Castelli C."/>
            <person name="Ansaldi M."/>
            <person name="Py B."/>
            <person name="Fichant G."/>
            <person name="Coutinho P.M."/>
            <person name="Voulhoux R."/>
            <person name="Bastien O."/>
            <person name="Marechal E."/>
            <person name="Henrissat B."/>
            <person name="Quentin Y."/>
            <person name="Noirot P."/>
            <person name="Filloux A."/>
            <person name="Mejean V."/>
            <person name="Dubow M.S."/>
            <person name="Barras F."/>
            <person name="Barbe V."/>
            <person name="Weissenbach J."/>
            <person name="Mihalcescu I."/>
            <person name="Vermeglio A."/>
            <person name="Achouak W."/>
            <person name="Heulin T."/>
        </authorList>
    </citation>
    <scope>NUCLEOTIDE SEQUENCE [LARGE SCALE GENOMIC DNA]</scope>
    <source>
        <strain evidence="9">ATCC BAA-407 / DSM 14655 / LMG 21543 / TTB310</strain>
    </source>
</reference>
<dbReference type="UniPathway" id="UPA00253">
    <property type="reaction ID" value="UER00329"/>
</dbReference>
<dbReference type="GO" id="GO:0030170">
    <property type="term" value="F:pyridoxal phosphate binding"/>
    <property type="evidence" value="ECO:0007669"/>
    <property type="project" value="UniProtKB-UniRule"/>
</dbReference>
<dbReference type="PANTHER" id="PTHR14084">
    <property type="entry name" value="KYNURENINASE"/>
    <property type="match status" value="1"/>
</dbReference>
<keyword evidence="2 4" id="KW-0378">Hydrolase</keyword>
<dbReference type="OrthoDB" id="9812626at2"/>
<name>F5Y555_RAMTT</name>
<dbReference type="Gene3D" id="3.40.640.10">
    <property type="entry name" value="Type I PLP-dependent aspartate aminotransferase-like (Major domain)"/>
    <property type="match status" value="1"/>
</dbReference>
<evidence type="ECO:0000256" key="5">
    <source>
        <dbReference type="NCBIfam" id="TIGR01814"/>
    </source>
</evidence>
<accession>F5Y555</accession>
<dbReference type="InterPro" id="IPR015421">
    <property type="entry name" value="PyrdxlP-dep_Trfase_major"/>
</dbReference>
<comment type="similarity">
    <text evidence="4 6">Belongs to the kynureninase family.</text>
</comment>
<organism evidence="8 9">
    <name type="scientific">Ramlibacter tataouinensis (strain ATCC BAA-407 / DSM 14655 / LMG 21543 / TTB310)</name>
    <dbReference type="NCBI Taxonomy" id="365046"/>
    <lineage>
        <taxon>Bacteria</taxon>
        <taxon>Pseudomonadati</taxon>
        <taxon>Pseudomonadota</taxon>
        <taxon>Betaproteobacteria</taxon>
        <taxon>Burkholderiales</taxon>
        <taxon>Comamonadaceae</taxon>
        <taxon>Ramlibacter</taxon>
    </lineage>
</organism>
<dbReference type="Pfam" id="PF00266">
    <property type="entry name" value="Aminotran_5"/>
    <property type="match status" value="1"/>
</dbReference>
<dbReference type="InterPro" id="IPR015422">
    <property type="entry name" value="PyrdxlP-dep_Trfase_small"/>
</dbReference>
<dbReference type="FunFam" id="3.40.640.10:FF:000107">
    <property type="entry name" value="Kynureninase"/>
    <property type="match status" value="1"/>
</dbReference>
<evidence type="ECO:0000259" key="7">
    <source>
        <dbReference type="Pfam" id="PF00266"/>
    </source>
</evidence>
<evidence type="ECO:0000256" key="2">
    <source>
        <dbReference type="ARBA" id="ARBA00022801"/>
    </source>
</evidence>
<feature type="modified residue" description="N6-(pyridoxal phosphate)lysine" evidence="4">
    <location>
        <position position="226"/>
    </location>
</feature>
<dbReference type="PANTHER" id="PTHR14084:SF0">
    <property type="entry name" value="KYNURENINASE"/>
    <property type="match status" value="1"/>
</dbReference>
<feature type="binding site" evidence="4">
    <location>
        <position position="171"/>
    </location>
    <ligand>
        <name>pyridoxal 5'-phosphate</name>
        <dbReference type="ChEBI" id="CHEBI:597326"/>
    </ligand>
</feature>
<dbReference type="SUPFAM" id="SSF53383">
    <property type="entry name" value="PLP-dependent transferases"/>
    <property type="match status" value="1"/>
</dbReference>
<dbReference type="Gene3D" id="3.90.1150.10">
    <property type="entry name" value="Aspartate Aminotransferase, domain 1"/>
    <property type="match status" value="1"/>
</dbReference>
<dbReference type="EMBL" id="CP000245">
    <property type="protein sequence ID" value="AEG93895.1"/>
    <property type="molecule type" value="Genomic_DNA"/>
</dbReference>
<feature type="binding site" evidence="4">
    <location>
        <position position="281"/>
    </location>
    <ligand>
        <name>pyridoxal 5'-phosphate</name>
        <dbReference type="ChEBI" id="CHEBI:597326"/>
    </ligand>
</feature>
<feature type="domain" description="Aminotransferase class V" evidence="7">
    <location>
        <begin position="80"/>
        <end position="367"/>
    </location>
</feature>
<dbReference type="STRING" id="365046.Rta_27920"/>
<dbReference type="GO" id="GO:0043420">
    <property type="term" value="P:anthranilate metabolic process"/>
    <property type="evidence" value="ECO:0007669"/>
    <property type="project" value="TreeGrafter"/>
</dbReference>
<protein>
    <recommendedName>
        <fullName evidence="4 5">Kynureninase</fullName>
        <ecNumber evidence="4 5">3.7.1.3</ecNumber>
    </recommendedName>
    <alternativeName>
        <fullName evidence="4">L-kynurenine hydrolase</fullName>
    </alternativeName>
</protein>
<dbReference type="RefSeq" id="WP_013902126.1">
    <property type="nucleotide sequence ID" value="NC_015677.1"/>
</dbReference>
<dbReference type="Proteomes" id="UP000008385">
    <property type="component" value="Chromosome"/>
</dbReference>
<feature type="binding site" evidence="4">
    <location>
        <position position="225"/>
    </location>
    <ligand>
        <name>pyridoxal 5'-phosphate</name>
        <dbReference type="ChEBI" id="CHEBI:597326"/>
    </ligand>
</feature>
<dbReference type="HAMAP" id="MF_01970">
    <property type="entry name" value="Kynureninase"/>
    <property type="match status" value="1"/>
</dbReference>
<evidence type="ECO:0000313" key="9">
    <source>
        <dbReference type="Proteomes" id="UP000008385"/>
    </source>
</evidence>
<dbReference type="PIRSF" id="PIRSF038800">
    <property type="entry name" value="KYNU"/>
    <property type="match status" value="1"/>
</dbReference>
<feature type="binding site" evidence="4">
    <location>
        <position position="200"/>
    </location>
    <ligand>
        <name>pyridoxal 5'-phosphate</name>
        <dbReference type="ChEBI" id="CHEBI:597326"/>
    </ligand>
</feature>
<dbReference type="eggNOG" id="COG3844">
    <property type="taxonomic scope" value="Bacteria"/>
</dbReference>
<evidence type="ECO:0000256" key="4">
    <source>
        <dbReference type="HAMAP-Rule" id="MF_01970"/>
    </source>
</evidence>
<comment type="cofactor">
    <cofactor evidence="4 6">
        <name>pyridoxal 5'-phosphate</name>
        <dbReference type="ChEBI" id="CHEBI:597326"/>
    </cofactor>
</comment>
<evidence type="ECO:0000256" key="1">
    <source>
        <dbReference type="ARBA" id="ARBA00022642"/>
    </source>
</evidence>
<comment type="function">
    <text evidence="4 6">Catalyzes the cleavage of L-kynurenine (L-Kyn) and L-3-hydroxykynurenine (L-3OHKyn) into anthranilic acid (AA) and 3-hydroxyanthranilic acid (3-OHAA), respectively.</text>
</comment>
<dbReference type="GO" id="GO:0009435">
    <property type="term" value="P:NAD+ biosynthetic process"/>
    <property type="evidence" value="ECO:0007669"/>
    <property type="project" value="UniProtKB-UniRule"/>
</dbReference>
<evidence type="ECO:0000256" key="6">
    <source>
        <dbReference type="PIRNR" id="PIRNR038800"/>
    </source>
</evidence>
<dbReference type="GO" id="GO:0019805">
    <property type="term" value="P:quinolinate biosynthetic process"/>
    <property type="evidence" value="ECO:0007669"/>
    <property type="project" value="UniProtKB-UniRule"/>
</dbReference>
<reference evidence="9" key="1">
    <citation type="submission" date="2006-01" db="EMBL/GenBank/DDBJ databases">
        <title>Genome of the cyst-dividing bacterium Ramlibacter tataouinensis.</title>
        <authorList>
            <person name="Barakat M."/>
            <person name="Ortet P."/>
            <person name="De Luca G."/>
            <person name="Jourlin-Castelli C."/>
            <person name="Ansaldi M."/>
            <person name="Py B."/>
            <person name="Fichant G."/>
            <person name="Coutinho P."/>
            <person name="Voulhoux R."/>
            <person name="Bastien O."/>
            <person name="Roy S."/>
            <person name="Marechal E."/>
            <person name="Henrissat B."/>
            <person name="Quentin Y."/>
            <person name="Noirot P."/>
            <person name="Filloux A."/>
            <person name="Mejean V."/>
            <person name="DuBow M."/>
            <person name="Barras F."/>
            <person name="Heulin T."/>
        </authorList>
    </citation>
    <scope>NUCLEOTIDE SEQUENCE [LARGE SCALE GENOMIC DNA]</scope>
    <source>
        <strain evidence="9">ATCC BAA-407 / DSM 14655 / LMG 21543 / TTB310</strain>
    </source>
</reference>
<dbReference type="PATRIC" id="fig|365046.3.peg.2860"/>
<dbReference type="HOGENOM" id="CLU_003433_4_1_4"/>
<dbReference type="EC" id="3.7.1.3" evidence="4 5"/>
<dbReference type="GO" id="GO:0019441">
    <property type="term" value="P:L-tryptophan catabolic process to kynurenine"/>
    <property type="evidence" value="ECO:0007669"/>
    <property type="project" value="TreeGrafter"/>
</dbReference>
<comment type="subunit">
    <text evidence="4 6">Homodimer.</text>
</comment>
<dbReference type="GO" id="GO:0097053">
    <property type="term" value="P:L-kynurenine catabolic process"/>
    <property type="evidence" value="ECO:0007669"/>
    <property type="project" value="UniProtKB-UniRule"/>
</dbReference>
<dbReference type="Pfam" id="PF22580">
    <property type="entry name" value="KYNU_C"/>
    <property type="match status" value="1"/>
</dbReference>
<dbReference type="KEGG" id="rta:Rta_27920"/>
<comment type="pathway">
    <text evidence="4 6">Cofactor biosynthesis; NAD(+) biosynthesis; quinolinate from L-kynurenine: step 2/3.</text>
</comment>
<dbReference type="UniPathway" id="UPA00334">
    <property type="reaction ID" value="UER00455"/>
</dbReference>
<dbReference type="GO" id="GO:0005737">
    <property type="term" value="C:cytoplasm"/>
    <property type="evidence" value="ECO:0007669"/>
    <property type="project" value="UniProtKB-UniRule"/>
</dbReference>
<comment type="pathway">
    <text evidence="4 6">Amino-acid degradation; L-kynurenine degradation; L-alanine and anthranilate from L-kynurenine: step 1/1.</text>
</comment>
<dbReference type="AlphaFoldDB" id="F5Y555"/>
<evidence type="ECO:0000313" key="8">
    <source>
        <dbReference type="EMBL" id="AEG93895.1"/>
    </source>
</evidence>
<feature type="binding site" evidence="4">
    <location>
        <position position="99"/>
    </location>
    <ligand>
        <name>pyridoxal 5'-phosphate</name>
        <dbReference type="ChEBI" id="CHEBI:597326"/>
    </ligand>
</feature>